<comment type="function">
    <text evidence="2">Antitoxin component of a type II toxin-antitoxin (TA) system.</text>
</comment>
<comment type="caution">
    <text evidence="3">The sequence shown here is derived from an EMBL/GenBank/DDBJ whole genome shotgun (WGS) entry which is preliminary data.</text>
</comment>
<dbReference type="AlphaFoldDB" id="A0A1E5XMX0"/>
<comment type="similarity">
    <text evidence="1 2">Belongs to the phD/YefM antitoxin family.</text>
</comment>
<proteinExistence type="inferred from homology"/>
<dbReference type="Proteomes" id="UP000095463">
    <property type="component" value="Unassembled WGS sequence"/>
</dbReference>
<dbReference type="SUPFAM" id="SSF143120">
    <property type="entry name" value="YefM-like"/>
    <property type="match status" value="1"/>
</dbReference>
<name>A0A1E5XMX0_9HYPH</name>
<dbReference type="InterPro" id="IPR006442">
    <property type="entry name" value="Antitoxin_Phd/YefM"/>
</dbReference>
<sequence length="101" mass="11922">MLEAKTNLSKLVDAVESGRETEIILARNGKPVARIVPIEQPERRLGIAEGEFGTLDEEWFREWQALDEVIWKDVLDARWERFERHSRELEEKYGRKRNKSA</sequence>
<evidence type="ECO:0000256" key="1">
    <source>
        <dbReference type="ARBA" id="ARBA00009981"/>
    </source>
</evidence>
<gene>
    <name evidence="3" type="ORF">VW23_023610</name>
</gene>
<evidence type="ECO:0000313" key="4">
    <source>
        <dbReference type="Proteomes" id="UP000095463"/>
    </source>
</evidence>
<keyword evidence="4" id="KW-1185">Reference proteome</keyword>
<dbReference type="InterPro" id="IPR036165">
    <property type="entry name" value="YefM-like_sf"/>
</dbReference>
<dbReference type="Gene3D" id="3.40.1620.10">
    <property type="entry name" value="YefM-like domain"/>
    <property type="match status" value="1"/>
</dbReference>
<protein>
    <recommendedName>
        <fullName evidence="2">Antitoxin</fullName>
    </recommendedName>
</protein>
<dbReference type="NCBIfam" id="TIGR01552">
    <property type="entry name" value="phd_fam"/>
    <property type="match status" value="1"/>
</dbReference>
<evidence type="ECO:0000313" key="3">
    <source>
        <dbReference type="EMBL" id="OEO29928.1"/>
    </source>
</evidence>
<organism evidence="3 4">
    <name type="scientific">Devosia insulae DS-56</name>
    <dbReference type="NCBI Taxonomy" id="1116389"/>
    <lineage>
        <taxon>Bacteria</taxon>
        <taxon>Pseudomonadati</taxon>
        <taxon>Pseudomonadota</taxon>
        <taxon>Alphaproteobacteria</taxon>
        <taxon>Hyphomicrobiales</taxon>
        <taxon>Devosiaceae</taxon>
        <taxon>Devosia</taxon>
    </lineage>
</organism>
<dbReference type="Pfam" id="PF02604">
    <property type="entry name" value="PhdYeFM_antitox"/>
    <property type="match status" value="1"/>
</dbReference>
<accession>A0A1E5XMX0</accession>
<dbReference type="EMBL" id="LAJE02000244">
    <property type="protein sequence ID" value="OEO29928.1"/>
    <property type="molecule type" value="Genomic_DNA"/>
</dbReference>
<reference evidence="3 4" key="1">
    <citation type="journal article" date="2015" name="Genome Announc.">
        <title>Genome Assemblies of Three Soil-Associated Devosia species: D. insulae, D. limi, and D. soli.</title>
        <authorList>
            <person name="Hassan Y.I."/>
            <person name="Lepp D."/>
            <person name="Zhou T."/>
        </authorList>
    </citation>
    <scope>NUCLEOTIDE SEQUENCE [LARGE SCALE GENOMIC DNA]</scope>
    <source>
        <strain evidence="3 4">DS-56</strain>
    </source>
</reference>
<evidence type="ECO:0000256" key="2">
    <source>
        <dbReference type="RuleBase" id="RU362080"/>
    </source>
</evidence>